<evidence type="ECO:0000313" key="2">
    <source>
        <dbReference type="EMBL" id="KAL3052633.1"/>
    </source>
</evidence>
<proteinExistence type="predicted"/>
<evidence type="ECO:0000259" key="1">
    <source>
        <dbReference type="Pfam" id="PF15492"/>
    </source>
</evidence>
<protein>
    <recommendedName>
        <fullName evidence="1">Neuroblastoma-amplified sequence N-terminal domain-containing protein</fullName>
    </recommendedName>
</protein>
<keyword evidence="3" id="KW-1185">Reference proteome</keyword>
<dbReference type="EMBL" id="JBIYXZ010002079">
    <property type="protein sequence ID" value="KAL3052633.1"/>
    <property type="molecule type" value="Genomic_DNA"/>
</dbReference>
<dbReference type="PANTHER" id="PTHR15922:SF2">
    <property type="entry name" value="NBAS SUBUNIT OF NRZ TETHERING COMPLEX"/>
    <property type="match status" value="1"/>
</dbReference>
<reference evidence="2 3" key="1">
    <citation type="journal article" date="2022" name="G3 (Bethesda)">
        <title>Evaluating Illumina-, Nanopore-, and PacBio-based genome assembly strategies with the bald notothen, Trematomus borchgrevinki.</title>
        <authorList>
            <person name="Rayamajhi N."/>
            <person name="Cheng C.C."/>
            <person name="Catchen J.M."/>
        </authorList>
    </citation>
    <scope>NUCLEOTIDE SEQUENCE [LARGE SCALE GENOMIC DNA]</scope>
    <source>
        <strain evidence="2">AGRC-2024</strain>
    </source>
</reference>
<dbReference type="PANTHER" id="PTHR15922">
    <property type="entry name" value="NEUROBLASTOMA-AMPLIFIED SEQUENCE"/>
    <property type="match status" value="1"/>
</dbReference>
<organism evidence="2 3">
    <name type="scientific">Pagothenia borchgrevinki</name>
    <name type="common">Bald rockcod</name>
    <name type="synonym">Trematomus borchgrevinki</name>
    <dbReference type="NCBI Taxonomy" id="8213"/>
    <lineage>
        <taxon>Eukaryota</taxon>
        <taxon>Metazoa</taxon>
        <taxon>Chordata</taxon>
        <taxon>Craniata</taxon>
        <taxon>Vertebrata</taxon>
        <taxon>Euteleostomi</taxon>
        <taxon>Actinopterygii</taxon>
        <taxon>Neopterygii</taxon>
        <taxon>Teleostei</taxon>
        <taxon>Neoteleostei</taxon>
        <taxon>Acanthomorphata</taxon>
        <taxon>Eupercaria</taxon>
        <taxon>Perciformes</taxon>
        <taxon>Notothenioidei</taxon>
        <taxon>Nototheniidae</taxon>
        <taxon>Pagothenia</taxon>
    </lineage>
</organism>
<dbReference type="AlphaFoldDB" id="A0ABD2GFW8"/>
<feature type="domain" description="Neuroblastoma-amplified sequence N-terminal" evidence="1">
    <location>
        <begin position="18"/>
        <end position="61"/>
    </location>
</feature>
<evidence type="ECO:0000313" key="3">
    <source>
        <dbReference type="Proteomes" id="UP001619887"/>
    </source>
</evidence>
<dbReference type="Pfam" id="PF15492">
    <property type="entry name" value="Nbas_N"/>
    <property type="match status" value="1"/>
</dbReference>
<reference evidence="2 3" key="2">
    <citation type="journal article" date="2024" name="G3 (Bethesda)">
        <title>The genome of the cryopelagic Antarctic bald notothen, Trematomus borchgrevinki.</title>
        <authorList>
            <person name="Rayamajhi N."/>
            <person name="Rivera-Colon A.G."/>
            <person name="Minhas B.F."/>
            <person name="Cheng C.C."/>
            <person name="Catchen J.M."/>
        </authorList>
    </citation>
    <scope>NUCLEOTIDE SEQUENCE [LARGE SCALE GENOMIC DNA]</scope>
    <source>
        <strain evidence="2">AGRC-2024</strain>
    </source>
</reference>
<accession>A0ABD2GFW8</accession>
<comment type="caution">
    <text evidence="2">The sequence shown here is derived from an EMBL/GenBank/DDBJ whole genome shotgun (WGS) entry which is preliminary data.</text>
</comment>
<gene>
    <name evidence="2" type="ORF">OYC64_005214</name>
</gene>
<dbReference type="InterPro" id="IPR029145">
    <property type="entry name" value="NBAS_N"/>
</dbReference>
<sequence length="159" mass="18363">MAGRDRHSGPFRLVLHYLWYSNGKLLAVVQDQCVEIRSVRDDFGSIIGKCQGFDEINPEWKTSLERRKKIEDKEQYYPLEDVSWWSDMVLILARCSGSVTVSSIRTLRNLLGKSCEWFEPSPRVTAAHEVVFLSLEVRVQREEPPFTTSTDNTFFTSAQ</sequence>
<name>A0ABD2GFW8_PAGBO</name>
<dbReference type="Proteomes" id="UP001619887">
    <property type="component" value="Unassembled WGS sequence"/>
</dbReference>